<feature type="region of interest" description="Disordered" evidence="14">
    <location>
        <begin position="17"/>
        <end position="41"/>
    </location>
</feature>
<dbReference type="FunFam" id="3.30.70.330:FF:000502">
    <property type="entry name" value="Pre-mRNA-splicing factor cwc2, putative"/>
    <property type="match status" value="1"/>
</dbReference>
<dbReference type="GO" id="GO:0008270">
    <property type="term" value="F:zinc ion binding"/>
    <property type="evidence" value="ECO:0007669"/>
    <property type="project" value="UniProtKB-KW"/>
</dbReference>
<feature type="compositionally biased region" description="Basic residues" evidence="14">
    <location>
        <begin position="17"/>
        <end position="30"/>
    </location>
</feature>
<proteinExistence type="inferred from homology"/>
<dbReference type="InterPro" id="IPR034181">
    <property type="entry name" value="Cwc2_RRM"/>
</dbReference>
<feature type="compositionally biased region" description="Basic and acidic residues" evidence="14">
    <location>
        <begin position="31"/>
        <end position="40"/>
    </location>
</feature>
<evidence type="ECO:0000256" key="11">
    <source>
        <dbReference type="ARBA" id="ARBA00023306"/>
    </source>
</evidence>
<evidence type="ECO:0000256" key="6">
    <source>
        <dbReference type="ARBA" id="ARBA00022771"/>
    </source>
</evidence>
<feature type="domain" description="C3H1-type" evidence="16">
    <location>
        <begin position="86"/>
        <end position="114"/>
    </location>
</feature>
<dbReference type="InterPro" id="IPR000571">
    <property type="entry name" value="Znf_CCCH"/>
</dbReference>
<organism evidence="17 18">
    <name type="scientific">Lentinula detonsa</name>
    <dbReference type="NCBI Taxonomy" id="2804962"/>
    <lineage>
        <taxon>Eukaryota</taxon>
        <taxon>Fungi</taxon>
        <taxon>Dikarya</taxon>
        <taxon>Basidiomycota</taxon>
        <taxon>Agaricomycotina</taxon>
        <taxon>Agaricomycetes</taxon>
        <taxon>Agaricomycetidae</taxon>
        <taxon>Agaricales</taxon>
        <taxon>Marasmiineae</taxon>
        <taxon>Omphalotaceae</taxon>
        <taxon>Lentinula</taxon>
    </lineage>
</organism>
<keyword evidence="6 13" id="KW-0863">Zinc-finger</keyword>
<dbReference type="PROSITE" id="PS50103">
    <property type="entry name" value="ZF_C3H1"/>
    <property type="match status" value="1"/>
</dbReference>
<accession>A0A9W8TY00</accession>
<feature type="region of interest" description="Disordered" evidence="14">
    <location>
        <begin position="355"/>
        <end position="387"/>
    </location>
</feature>
<dbReference type="PANTHER" id="PTHR14089:SF2">
    <property type="entry name" value="PRE-MRNA-SPLICING FACTOR CWC2"/>
    <property type="match status" value="1"/>
</dbReference>
<keyword evidence="9" id="KW-0508">mRNA splicing</keyword>
<evidence type="ECO:0000256" key="8">
    <source>
        <dbReference type="ARBA" id="ARBA00022884"/>
    </source>
</evidence>
<feature type="zinc finger region" description="C3H1-type" evidence="13">
    <location>
        <begin position="86"/>
        <end position="114"/>
    </location>
</feature>
<dbReference type="InterPro" id="IPR036855">
    <property type="entry name" value="Znf_CCCH_sf"/>
</dbReference>
<feature type="compositionally biased region" description="Acidic residues" evidence="14">
    <location>
        <begin position="295"/>
        <end position="306"/>
    </location>
</feature>
<protein>
    <recommendedName>
        <fullName evidence="19">Pre-mRNA-splicing factor CWC2</fullName>
    </recommendedName>
</protein>
<dbReference type="PROSITE" id="PS50102">
    <property type="entry name" value="RRM"/>
    <property type="match status" value="1"/>
</dbReference>
<dbReference type="SUPFAM" id="SSF90229">
    <property type="entry name" value="CCCH zinc finger"/>
    <property type="match status" value="1"/>
</dbReference>
<dbReference type="Pfam" id="PF16131">
    <property type="entry name" value="Torus"/>
    <property type="match status" value="1"/>
</dbReference>
<sequence length="387" mass="43582">MSLNGTETAVVLVPTKKAKTKKLKPARKQVKPGDVERKETPQTGKEYNIWYNKWAGGDREDSYSNKIKSQTRCNVKLDSGLTRANTTGMKYCCLFFSRGCCPYGWECEYLHTLPDPSTALPDSSKDCFARDKFADYRDDMGGVGSFNRQNRTLYVGRIKETGTGLETEEVVRRHFKEFGEIEHDDSETGWAVKVLQYRSVAFVTYKSELHAQFAKEAMACQSLDNDEILNVRWATEDPNPVSKVNEKRRLEEMGQAVIREKMDPKVVDAMRTIRALEDGDVLDADGNLIENSTMDADEEEEEEDEGVDRGTKRRKLDVYEEISTPPPPEEEPPKSIGLLSADTMDSLKYFSEIRKRNGIPPPTALRAAPQKTSAGLGLGDYGSDEDN</sequence>
<keyword evidence="3" id="KW-0507">mRNA processing</keyword>
<keyword evidence="11" id="KW-0131">Cell cycle</keyword>
<dbReference type="PANTHER" id="PTHR14089">
    <property type="entry name" value="PRE-MRNA-SPLICING FACTOR RBM22"/>
    <property type="match status" value="1"/>
</dbReference>
<dbReference type="GO" id="GO:0017070">
    <property type="term" value="F:U6 snRNA binding"/>
    <property type="evidence" value="ECO:0007669"/>
    <property type="project" value="TreeGrafter"/>
</dbReference>
<gene>
    <name evidence="17" type="ORF">DFH05DRAFT_1490296</name>
</gene>
<evidence type="ECO:0000256" key="12">
    <source>
        <dbReference type="PROSITE-ProRule" id="PRU00176"/>
    </source>
</evidence>
<evidence type="ECO:0000256" key="14">
    <source>
        <dbReference type="SAM" id="MobiDB-lite"/>
    </source>
</evidence>
<dbReference type="InterPro" id="IPR032297">
    <property type="entry name" value="Torus"/>
</dbReference>
<dbReference type="InterPro" id="IPR035979">
    <property type="entry name" value="RBD_domain_sf"/>
</dbReference>
<dbReference type="InterPro" id="IPR000504">
    <property type="entry name" value="RRM_dom"/>
</dbReference>
<dbReference type="AlphaFoldDB" id="A0A9W8TY00"/>
<comment type="caution">
    <text evidence="17">The sequence shown here is derived from an EMBL/GenBank/DDBJ whole genome shotgun (WGS) entry which is preliminary data.</text>
</comment>
<dbReference type="Gene3D" id="3.30.70.330">
    <property type="match status" value="1"/>
</dbReference>
<name>A0A9W8TY00_9AGAR</name>
<evidence type="ECO:0008006" key="19">
    <source>
        <dbReference type="Google" id="ProtNLM"/>
    </source>
</evidence>
<keyword evidence="8 12" id="KW-0694">RNA-binding</keyword>
<evidence type="ECO:0000313" key="17">
    <source>
        <dbReference type="EMBL" id="KAJ3744662.1"/>
    </source>
</evidence>
<keyword evidence="10" id="KW-0539">Nucleus</keyword>
<evidence type="ECO:0000256" key="3">
    <source>
        <dbReference type="ARBA" id="ARBA00022664"/>
    </source>
</evidence>
<dbReference type="GO" id="GO:0000974">
    <property type="term" value="C:Prp19 complex"/>
    <property type="evidence" value="ECO:0007669"/>
    <property type="project" value="TreeGrafter"/>
</dbReference>
<evidence type="ECO:0000256" key="7">
    <source>
        <dbReference type="ARBA" id="ARBA00022833"/>
    </source>
</evidence>
<evidence type="ECO:0000256" key="5">
    <source>
        <dbReference type="ARBA" id="ARBA00022728"/>
    </source>
</evidence>
<dbReference type="GO" id="GO:0071006">
    <property type="term" value="C:U2-type catalytic step 1 spliceosome"/>
    <property type="evidence" value="ECO:0007669"/>
    <property type="project" value="TreeGrafter"/>
</dbReference>
<feature type="domain" description="RRM" evidence="15">
    <location>
        <begin position="151"/>
        <end position="236"/>
    </location>
</feature>
<comment type="similarity">
    <text evidence="2">Belongs to the RRM CWC2 family.</text>
</comment>
<evidence type="ECO:0000256" key="4">
    <source>
        <dbReference type="ARBA" id="ARBA00022723"/>
    </source>
</evidence>
<evidence type="ECO:0000259" key="16">
    <source>
        <dbReference type="PROSITE" id="PS50103"/>
    </source>
</evidence>
<dbReference type="InterPro" id="IPR012677">
    <property type="entry name" value="Nucleotide-bd_a/b_plait_sf"/>
</dbReference>
<evidence type="ECO:0000256" key="2">
    <source>
        <dbReference type="ARBA" id="ARBA00008024"/>
    </source>
</evidence>
<dbReference type="GO" id="GO:0008380">
    <property type="term" value="P:RNA splicing"/>
    <property type="evidence" value="ECO:0007669"/>
    <property type="project" value="UniProtKB-KW"/>
</dbReference>
<evidence type="ECO:0000256" key="9">
    <source>
        <dbReference type="ARBA" id="ARBA00023187"/>
    </source>
</evidence>
<dbReference type="EMBL" id="JANVFU010000006">
    <property type="protein sequence ID" value="KAJ3744662.1"/>
    <property type="molecule type" value="Genomic_DNA"/>
</dbReference>
<keyword evidence="5" id="KW-0747">Spliceosome</keyword>
<dbReference type="GO" id="GO:0071007">
    <property type="term" value="C:U2-type catalytic step 2 spliceosome"/>
    <property type="evidence" value="ECO:0007669"/>
    <property type="project" value="TreeGrafter"/>
</dbReference>
<keyword evidence="4 13" id="KW-0479">Metal-binding</keyword>
<reference evidence="17 18" key="1">
    <citation type="journal article" date="2023" name="Proc. Natl. Acad. Sci. U.S.A.">
        <title>A global phylogenomic analysis of the shiitake genus Lentinula.</title>
        <authorList>
            <person name="Sierra-Patev S."/>
            <person name="Min B."/>
            <person name="Naranjo-Ortiz M."/>
            <person name="Looney B."/>
            <person name="Konkel Z."/>
            <person name="Slot J.C."/>
            <person name="Sakamoto Y."/>
            <person name="Steenwyk J.L."/>
            <person name="Rokas A."/>
            <person name="Carro J."/>
            <person name="Camarero S."/>
            <person name="Ferreira P."/>
            <person name="Molpeceres G."/>
            <person name="Ruiz-Duenas F.J."/>
            <person name="Serrano A."/>
            <person name="Henrissat B."/>
            <person name="Drula E."/>
            <person name="Hughes K.W."/>
            <person name="Mata J.L."/>
            <person name="Ishikawa N.K."/>
            <person name="Vargas-Isla R."/>
            <person name="Ushijima S."/>
            <person name="Smith C.A."/>
            <person name="Donoghue J."/>
            <person name="Ahrendt S."/>
            <person name="Andreopoulos W."/>
            <person name="He G."/>
            <person name="LaButti K."/>
            <person name="Lipzen A."/>
            <person name="Ng V."/>
            <person name="Riley R."/>
            <person name="Sandor L."/>
            <person name="Barry K."/>
            <person name="Martinez A.T."/>
            <person name="Xiao Y."/>
            <person name="Gibbons J.G."/>
            <person name="Terashima K."/>
            <person name="Grigoriev I.V."/>
            <person name="Hibbett D."/>
        </authorList>
    </citation>
    <scope>NUCLEOTIDE SEQUENCE [LARGE SCALE GENOMIC DNA]</scope>
    <source>
        <strain evidence="17 18">TFB7810</strain>
    </source>
</reference>
<dbReference type="GO" id="GO:0036002">
    <property type="term" value="F:pre-mRNA binding"/>
    <property type="evidence" value="ECO:0007669"/>
    <property type="project" value="TreeGrafter"/>
</dbReference>
<evidence type="ECO:0000256" key="1">
    <source>
        <dbReference type="ARBA" id="ARBA00004123"/>
    </source>
</evidence>
<dbReference type="SUPFAM" id="SSF54928">
    <property type="entry name" value="RNA-binding domain, RBD"/>
    <property type="match status" value="1"/>
</dbReference>
<dbReference type="Proteomes" id="UP001142393">
    <property type="component" value="Unassembled WGS sequence"/>
</dbReference>
<evidence type="ECO:0000256" key="10">
    <source>
        <dbReference type="ARBA" id="ARBA00023242"/>
    </source>
</evidence>
<evidence type="ECO:0000259" key="15">
    <source>
        <dbReference type="PROSITE" id="PS50102"/>
    </source>
</evidence>
<keyword evidence="7 13" id="KW-0862">Zinc</keyword>
<evidence type="ECO:0000313" key="18">
    <source>
        <dbReference type="Proteomes" id="UP001142393"/>
    </source>
</evidence>
<dbReference type="GO" id="GO:0006397">
    <property type="term" value="P:mRNA processing"/>
    <property type="evidence" value="ECO:0007669"/>
    <property type="project" value="UniProtKB-KW"/>
</dbReference>
<dbReference type="CDD" id="cd12360">
    <property type="entry name" value="RRM_cwf2"/>
    <property type="match status" value="1"/>
</dbReference>
<dbReference type="InterPro" id="IPR039171">
    <property type="entry name" value="Cwc2/Slt11"/>
</dbReference>
<comment type="subcellular location">
    <subcellularLocation>
        <location evidence="1">Nucleus</location>
    </subcellularLocation>
</comment>
<feature type="region of interest" description="Disordered" evidence="14">
    <location>
        <begin position="290"/>
        <end position="342"/>
    </location>
</feature>
<keyword evidence="18" id="KW-1185">Reference proteome</keyword>
<evidence type="ECO:0000256" key="13">
    <source>
        <dbReference type="PROSITE-ProRule" id="PRU00723"/>
    </source>
</evidence>